<dbReference type="EMBL" id="LCJB01000084">
    <property type="protein sequence ID" value="KKT68229.1"/>
    <property type="molecule type" value="Genomic_DNA"/>
</dbReference>
<name>A0A0G1M8J4_9BACT</name>
<feature type="region of interest" description="Disordered" evidence="1">
    <location>
        <begin position="1"/>
        <end position="40"/>
    </location>
</feature>
<gene>
    <name evidence="2" type="ORF">UW63_C0084G0002</name>
</gene>
<protein>
    <submittedName>
        <fullName evidence="2">Uncharacterized protein</fullName>
    </submittedName>
</protein>
<accession>A0A0G1M8J4</accession>
<dbReference type="AlphaFoldDB" id="A0A0G1M8J4"/>
<comment type="caution">
    <text evidence="2">The sequence shown here is derived from an EMBL/GenBank/DDBJ whole genome shotgun (WGS) entry which is preliminary data.</text>
</comment>
<feature type="compositionally biased region" description="Basic and acidic residues" evidence="1">
    <location>
        <begin position="18"/>
        <end position="32"/>
    </location>
</feature>
<evidence type="ECO:0000256" key="1">
    <source>
        <dbReference type="SAM" id="MobiDB-lite"/>
    </source>
</evidence>
<dbReference type="Proteomes" id="UP000034154">
    <property type="component" value="Unassembled WGS sequence"/>
</dbReference>
<evidence type="ECO:0000313" key="2">
    <source>
        <dbReference type="EMBL" id="KKT68229.1"/>
    </source>
</evidence>
<sequence length="543" mass="62252">MGKQDGEQIEPEVAETGKVNREKRPGADDKAKKAQAVKKVTRGLLSTERIDKALKKRHSEHVRSLKEQYLSDTENLKRTSESLLYLANSDEVTEKQRKELFAMAVYSRQIHGTTEAFTSRLGSLDQKKVNKAIQDFYAEKKRFTQKLEDYLTDLSSEADPWLKKMLEKGALTLKRDKVVPGDRELLKDEAVKEGARKFRESFRGNEHILQGKIKEIIEASFKTVPGKKGRRKEDAQIFGRVFREAFEEDADDRDVLVSAMMGLTRELLLEREDEELGEEGELFISPKGVMAVRELTEFLSGFLSSRESVKKRVCREVDLVLSELEKNKSQRGLGGTGDRVTDYFSPTGKIKALSLLGRLGLEVGFDEFLGIMNKDEKVKEILEGIQLPFLFQDLEGRNARKWAEAYFREFGKEKTRRKIYSEVLFPEMLAGEKWQQGQEFVFLEEPMRVETFSAGLRALKELGILTFPEIKGFLGEIKKELEAIGDSNEEKKIALSQDKFGRRIEHDYSSVELQRLGLTRLEQVRKIIINDVFKKEVEKALGF</sequence>
<reference evidence="2 3" key="1">
    <citation type="journal article" date="2015" name="Nature">
        <title>rRNA introns, odd ribosomes, and small enigmatic genomes across a large radiation of phyla.</title>
        <authorList>
            <person name="Brown C.T."/>
            <person name="Hug L.A."/>
            <person name="Thomas B.C."/>
            <person name="Sharon I."/>
            <person name="Castelle C.J."/>
            <person name="Singh A."/>
            <person name="Wilkins M.J."/>
            <person name="Williams K.H."/>
            <person name="Banfield J.F."/>
        </authorList>
    </citation>
    <scope>NUCLEOTIDE SEQUENCE [LARGE SCALE GENOMIC DNA]</scope>
</reference>
<evidence type="ECO:0000313" key="3">
    <source>
        <dbReference type="Proteomes" id="UP000034154"/>
    </source>
</evidence>
<proteinExistence type="predicted"/>
<organism evidence="2 3">
    <name type="scientific">Candidatus Uhrbacteria bacterium GW2011_GWF2_44_350</name>
    <dbReference type="NCBI Taxonomy" id="1619000"/>
    <lineage>
        <taxon>Bacteria</taxon>
        <taxon>Candidatus Uhriibacteriota</taxon>
    </lineage>
</organism>